<dbReference type="InterPro" id="IPR027417">
    <property type="entry name" value="P-loop_NTPase"/>
</dbReference>
<dbReference type="EMBL" id="KZ680214">
    <property type="protein sequence ID" value="PTB65667.1"/>
    <property type="molecule type" value="Genomic_DNA"/>
</dbReference>
<feature type="region of interest" description="Disordered" evidence="2">
    <location>
        <begin position="29"/>
        <end position="59"/>
    </location>
</feature>
<dbReference type="InterPro" id="IPR030385">
    <property type="entry name" value="G_IRG_dom"/>
</dbReference>
<dbReference type="GO" id="GO:0005525">
    <property type="term" value="F:GTP binding"/>
    <property type="evidence" value="ECO:0007669"/>
    <property type="project" value="InterPro"/>
</dbReference>
<name>A0A2T4B8K6_9HYPO</name>
<gene>
    <name evidence="4" type="ORF">BBK36DRAFT_1159808</name>
</gene>
<organism evidence="4 5">
    <name type="scientific">Trichoderma citrinoviride</name>
    <dbReference type="NCBI Taxonomy" id="58853"/>
    <lineage>
        <taxon>Eukaryota</taxon>
        <taxon>Fungi</taxon>
        <taxon>Dikarya</taxon>
        <taxon>Ascomycota</taxon>
        <taxon>Pezizomycotina</taxon>
        <taxon>Sordariomycetes</taxon>
        <taxon>Hypocreomycetidae</taxon>
        <taxon>Hypocreales</taxon>
        <taxon>Hypocreaceae</taxon>
        <taxon>Trichoderma</taxon>
    </lineage>
</organism>
<accession>A0A2T4B8K6</accession>
<feature type="compositionally biased region" description="Basic and acidic residues" evidence="2">
    <location>
        <begin position="29"/>
        <end position="39"/>
    </location>
</feature>
<sequence length="323" mass="36062">MGAALSGLFGGNEESERLRQRVEELEARLKAEEEQRSREAQANQLRAEADKRTREAQQQLNEMRDQLREMQQSEAKQREILKELGYSPDEPKITKNLIAKARKALGYVKGKQNVVFVGNVNVGKSSLVNALRGVLNRDATAAPVGASQVTLTSGRYETRHHPDLVLFDTPGAGTLDVPAFRYFYEHQLFAFDTVVLVHDTTLTMPDIRLLQLCSIAQLPYIAVRTRADNHIRNYAADGWTLEEARERFIAEARQDAAQCQRQVREKWPEHGITIRDHIVSATGVRSILEGAASSNDPATAYIDEWDLVCALSLRGAAPAITAN</sequence>
<proteinExistence type="inferred from homology"/>
<feature type="region of interest" description="Disordered" evidence="2">
    <location>
        <begin position="1"/>
        <end position="20"/>
    </location>
</feature>
<evidence type="ECO:0000259" key="3">
    <source>
        <dbReference type="PROSITE" id="PS51716"/>
    </source>
</evidence>
<keyword evidence="5" id="KW-1185">Reference proteome</keyword>
<comment type="similarity">
    <text evidence="1">Belongs to the TRAFAC class dynamin-like GTPase superfamily. IRG family.</text>
</comment>
<dbReference type="PANTHER" id="PTHR14143">
    <property type="entry name" value="INTERFERON-INDUCIBLE GTPASE FAMILY MEMBER"/>
    <property type="match status" value="1"/>
</dbReference>
<dbReference type="OrthoDB" id="422720at2759"/>
<dbReference type="Gene3D" id="3.40.50.300">
    <property type="entry name" value="P-loop containing nucleotide triphosphate hydrolases"/>
    <property type="match status" value="1"/>
</dbReference>
<reference evidence="5" key="1">
    <citation type="submission" date="2016-07" db="EMBL/GenBank/DDBJ databases">
        <title>Multiple horizontal gene transfer events from other fungi enriched the ability of initially mycotrophic Trichoderma (Ascomycota) to feed on dead plant biomass.</title>
        <authorList>
            <consortium name="DOE Joint Genome Institute"/>
            <person name="Atanasova L."/>
            <person name="Chenthamara K."/>
            <person name="Zhang J."/>
            <person name="Grujic M."/>
            <person name="Henrissat B."/>
            <person name="Kuo A."/>
            <person name="Aerts A."/>
            <person name="Salamov A."/>
            <person name="Lipzen A."/>
            <person name="Labutti K."/>
            <person name="Barry K."/>
            <person name="Miao Y."/>
            <person name="Rahimi M.J."/>
            <person name="Shen Q."/>
            <person name="Grigoriev I.V."/>
            <person name="Kubicek C.P."/>
            <person name="Druzhinina I.S."/>
        </authorList>
    </citation>
    <scope>NUCLEOTIDE SEQUENCE [LARGE SCALE GENOMIC DNA]</scope>
    <source>
        <strain evidence="5">TUCIM 6016</strain>
    </source>
</reference>
<protein>
    <recommendedName>
        <fullName evidence="3">IRG-type G domain-containing protein</fullName>
    </recommendedName>
</protein>
<dbReference type="RefSeq" id="XP_024748987.1">
    <property type="nucleotide sequence ID" value="XM_024894231.1"/>
</dbReference>
<dbReference type="GeneID" id="36602349"/>
<dbReference type="PROSITE" id="PS51716">
    <property type="entry name" value="G_IRG"/>
    <property type="match status" value="1"/>
</dbReference>
<evidence type="ECO:0000313" key="5">
    <source>
        <dbReference type="Proteomes" id="UP000241546"/>
    </source>
</evidence>
<dbReference type="InterPro" id="IPR007743">
    <property type="entry name" value="Immunity-related_GTPase-like"/>
</dbReference>
<evidence type="ECO:0000256" key="2">
    <source>
        <dbReference type="SAM" id="MobiDB-lite"/>
    </source>
</evidence>
<dbReference type="Proteomes" id="UP000241546">
    <property type="component" value="Unassembled WGS sequence"/>
</dbReference>
<dbReference type="PANTHER" id="PTHR14143:SF1">
    <property type="entry name" value="IRG-TYPE G DOMAIN-CONTAINING PROTEIN"/>
    <property type="match status" value="1"/>
</dbReference>
<dbReference type="Pfam" id="PF05049">
    <property type="entry name" value="IIGP"/>
    <property type="match status" value="1"/>
</dbReference>
<dbReference type="SUPFAM" id="SSF52540">
    <property type="entry name" value="P-loop containing nucleoside triphosphate hydrolases"/>
    <property type="match status" value="1"/>
</dbReference>
<evidence type="ECO:0000313" key="4">
    <source>
        <dbReference type="EMBL" id="PTB65667.1"/>
    </source>
</evidence>
<evidence type="ECO:0000256" key="1">
    <source>
        <dbReference type="ARBA" id="ARBA00005429"/>
    </source>
</evidence>
<dbReference type="AlphaFoldDB" id="A0A2T4B8K6"/>
<feature type="domain" description="IRG-type G" evidence="3">
    <location>
        <begin position="110"/>
        <end position="317"/>
    </location>
</feature>
<dbReference type="GO" id="GO:0016020">
    <property type="term" value="C:membrane"/>
    <property type="evidence" value="ECO:0007669"/>
    <property type="project" value="InterPro"/>
</dbReference>